<comment type="caution">
    <text evidence="2">The sequence shown here is derived from an EMBL/GenBank/DDBJ whole genome shotgun (WGS) entry which is preliminary data.</text>
</comment>
<proteinExistence type="predicted"/>
<protein>
    <recommendedName>
        <fullName evidence="4">DUF4468 domain-containing protein</fullName>
    </recommendedName>
</protein>
<gene>
    <name evidence="2" type="ORF">N7U62_02515</name>
</gene>
<dbReference type="Proteomes" id="UP001300692">
    <property type="component" value="Unassembled WGS sequence"/>
</dbReference>
<feature type="chain" id="PRO_5045131607" description="DUF4468 domain-containing protein" evidence="1">
    <location>
        <begin position="19"/>
        <end position="167"/>
    </location>
</feature>
<keyword evidence="1" id="KW-0732">Signal</keyword>
<evidence type="ECO:0000313" key="3">
    <source>
        <dbReference type="Proteomes" id="UP001300692"/>
    </source>
</evidence>
<name>A0ABT3CPF4_9BACT</name>
<reference evidence="2 3" key="1">
    <citation type="submission" date="2022-10" db="EMBL/GenBank/DDBJ databases">
        <title>Comparative genomics and taxonomic characterization of three novel marine species of genus Reichenbachiella exhibiting antioxidant and polysaccharide degradation activities.</title>
        <authorList>
            <person name="Muhammad N."/>
            <person name="Lee Y.-J."/>
            <person name="Ko J."/>
            <person name="Kim S.-G."/>
        </authorList>
    </citation>
    <scope>NUCLEOTIDE SEQUENCE [LARGE SCALE GENOMIC DNA]</scope>
    <source>
        <strain evidence="2 3">ABR2-5</strain>
    </source>
</reference>
<evidence type="ECO:0008006" key="4">
    <source>
        <dbReference type="Google" id="ProtNLM"/>
    </source>
</evidence>
<evidence type="ECO:0000256" key="1">
    <source>
        <dbReference type="SAM" id="SignalP"/>
    </source>
</evidence>
<accession>A0ABT3CPF4</accession>
<keyword evidence="3" id="KW-1185">Reference proteome</keyword>
<dbReference type="RefSeq" id="WP_264136302.1">
    <property type="nucleotide sequence ID" value="NZ_JAOYOD010000001.1"/>
</dbReference>
<organism evidence="2 3">
    <name type="scientific">Reichenbachiella ulvae</name>
    <dbReference type="NCBI Taxonomy" id="2980104"/>
    <lineage>
        <taxon>Bacteria</taxon>
        <taxon>Pseudomonadati</taxon>
        <taxon>Bacteroidota</taxon>
        <taxon>Cytophagia</taxon>
        <taxon>Cytophagales</taxon>
        <taxon>Reichenbachiellaceae</taxon>
        <taxon>Reichenbachiella</taxon>
    </lineage>
</organism>
<feature type="signal peptide" evidence="1">
    <location>
        <begin position="1"/>
        <end position="18"/>
    </location>
</feature>
<evidence type="ECO:0000313" key="2">
    <source>
        <dbReference type="EMBL" id="MCV9385514.1"/>
    </source>
</evidence>
<sequence length="167" mass="19670">MKKLLLALLLIAPFLCQAQTDSWIQINYEELTPQIMGSLQDEIEKMNLEFIRFNFYQQEDAEIYPVEFLRKGVDITALGGLEYILFRSDGSIYEKRFKFYSDELLISTSLEMIMIMQEKTKDHQLKYLTRIETEGQPAYYQANTQDSVFVFNERMEFLKAEAANLTQ</sequence>
<dbReference type="EMBL" id="JAOYOD010000001">
    <property type="protein sequence ID" value="MCV9385514.1"/>
    <property type="molecule type" value="Genomic_DNA"/>
</dbReference>